<evidence type="ECO:0000256" key="3">
    <source>
        <dbReference type="ARBA" id="ARBA00022692"/>
    </source>
</evidence>
<evidence type="ECO:0000256" key="5">
    <source>
        <dbReference type="ARBA" id="ARBA00023136"/>
    </source>
</evidence>
<dbReference type="PANTHER" id="PTHR30572">
    <property type="entry name" value="MEMBRANE COMPONENT OF TRANSPORTER-RELATED"/>
    <property type="match status" value="1"/>
</dbReference>
<feature type="domain" description="ABC3 transporter permease C-terminal" evidence="8">
    <location>
        <begin position="353"/>
        <end position="464"/>
    </location>
</feature>
<evidence type="ECO:0000256" key="4">
    <source>
        <dbReference type="ARBA" id="ARBA00022989"/>
    </source>
</evidence>
<reference evidence="10" key="1">
    <citation type="submission" date="2024-06" db="EMBL/GenBank/DDBJ databases">
        <title>Vaginal Lactobacillus fatty acid response mechanisms reveal a metabolite-targeted strategy for bacterial vaginosis treatment.</title>
        <authorList>
            <person name="Zhu M."/>
            <person name="Blainey P.C."/>
            <person name="Bloom S.M."/>
            <person name="Kwon D.S."/>
        </authorList>
    </citation>
    <scope>NUCLEOTIDE SEQUENCE</scope>
    <source>
        <strain evidence="10">0809_588_1_1_BHK4</strain>
    </source>
</reference>
<evidence type="ECO:0000256" key="2">
    <source>
        <dbReference type="ARBA" id="ARBA00022475"/>
    </source>
</evidence>
<keyword evidence="4 7" id="KW-1133">Transmembrane helix</keyword>
<proteinExistence type="inferred from homology"/>
<organism evidence="10">
    <name type="scientific">Gardnerella piotii</name>
    <dbReference type="NCBI Taxonomy" id="2792977"/>
    <lineage>
        <taxon>Bacteria</taxon>
        <taxon>Bacillati</taxon>
        <taxon>Actinomycetota</taxon>
        <taxon>Actinomycetes</taxon>
        <taxon>Bifidobacteriales</taxon>
        <taxon>Bifidobacteriaceae</taxon>
        <taxon>Gardnerella</taxon>
    </lineage>
</organism>
<evidence type="ECO:0000256" key="7">
    <source>
        <dbReference type="SAM" id="Phobius"/>
    </source>
</evidence>
<protein>
    <submittedName>
        <fullName evidence="10">FtsX-like permease family protein</fullName>
    </submittedName>
</protein>
<feature type="domain" description="MacB-like periplasmic core" evidence="9">
    <location>
        <begin position="21"/>
        <end position="280"/>
    </location>
</feature>
<feature type="transmembrane region" description="Helical" evidence="7">
    <location>
        <begin position="349"/>
        <end position="374"/>
    </location>
</feature>
<dbReference type="Pfam" id="PF02687">
    <property type="entry name" value="FtsX"/>
    <property type="match status" value="1"/>
</dbReference>
<keyword evidence="2" id="KW-1003">Cell membrane</keyword>
<sequence length="474" mass="50685">MFMIRMVARSLARQIKKRVLIAIVVCLSACVSIAMLSVVYDVGDKINAELSSYGSNIIVQPKSNAVVNDLYASRTKSNYSNSQTLQTSQTLADAESQESTAFLKESDAAKIKMIFWAFNITNFAPKLTIYANLKANLKANSSAESANSANSSSAKSTNSAKSVNSVVPIVGTWFNRKLALASGETTVVGVQGMRSWWKMIEGRFPRDFKHEAAVGTNLAKSHNLKVGQRIKLTRSGRQILLKIVGIYDSGDSDNNAIYADSNEAQSLANKPNMVEAIEVKALTTPENDLARKAAKNPAALSQEEWETWYCTAYPSSITYQIEEVIPGAVAKQVRQVSAMQGSVLNKTRAVMVLMTALSLVAAAVAVANLMAAAISERSGELALLKALGARDGAVARLMLMETAVIACVGAIIGMIAGFGVAQVIGFSVFGSAISLRPMVFVLVFVLLAITVLAAAGSSIRSILHVRPAEVLHGR</sequence>
<evidence type="ECO:0000256" key="1">
    <source>
        <dbReference type="ARBA" id="ARBA00004651"/>
    </source>
</evidence>
<evidence type="ECO:0000313" key="10">
    <source>
        <dbReference type="EMBL" id="XCS43317.1"/>
    </source>
</evidence>
<dbReference type="InterPro" id="IPR025857">
    <property type="entry name" value="MacB_PCD"/>
</dbReference>
<dbReference type="InterPro" id="IPR003838">
    <property type="entry name" value="ABC3_permease_C"/>
</dbReference>
<dbReference type="GO" id="GO:0005886">
    <property type="term" value="C:plasma membrane"/>
    <property type="evidence" value="ECO:0007669"/>
    <property type="project" value="UniProtKB-SubCell"/>
</dbReference>
<evidence type="ECO:0000259" key="9">
    <source>
        <dbReference type="Pfam" id="PF12704"/>
    </source>
</evidence>
<evidence type="ECO:0000256" key="6">
    <source>
        <dbReference type="ARBA" id="ARBA00038076"/>
    </source>
</evidence>
<evidence type="ECO:0000259" key="8">
    <source>
        <dbReference type="Pfam" id="PF02687"/>
    </source>
</evidence>
<comment type="similarity">
    <text evidence="6">Belongs to the ABC-4 integral membrane protein family.</text>
</comment>
<gene>
    <name evidence="10" type="ORF">ABZU02_04985</name>
</gene>
<name>A0AAU8NP56_9BIFI</name>
<accession>A0AAU8NP56</accession>
<dbReference type="AlphaFoldDB" id="A0AAU8NP56"/>
<dbReference type="Pfam" id="PF12704">
    <property type="entry name" value="MacB_PCD"/>
    <property type="match status" value="1"/>
</dbReference>
<dbReference type="GO" id="GO:0022857">
    <property type="term" value="F:transmembrane transporter activity"/>
    <property type="evidence" value="ECO:0007669"/>
    <property type="project" value="TreeGrafter"/>
</dbReference>
<feature type="transmembrane region" description="Helical" evidence="7">
    <location>
        <begin position="438"/>
        <end position="456"/>
    </location>
</feature>
<dbReference type="EMBL" id="CP160091">
    <property type="protein sequence ID" value="XCS43317.1"/>
    <property type="molecule type" value="Genomic_DNA"/>
</dbReference>
<dbReference type="InterPro" id="IPR050250">
    <property type="entry name" value="Macrolide_Exporter_MacB"/>
</dbReference>
<keyword evidence="5 7" id="KW-0472">Membrane</keyword>
<feature type="transmembrane region" description="Helical" evidence="7">
    <location>
        <begin position="394"/>
        <end position="418"/>
    </location>
</feature>
<keyword evidence="3 7" id="KW-0812">Transmembrane</keyword>
<comment type="subcellular location">
    <subcellularLocation>
        <location evidence="1">Cell membrane</location>
        <topology evidence="1">Multi-pass membrane protein</topology>
    </subcellularLocation>
</comment>
<dbReference type="PANTHER" id="PTHR30572:SF4">
    <property type="entry name" value="ABC TRANSPORTER PERMEASE YTRF"/>
    <property type="match status" value="1"/>
</dbReference>